<evidence type="ECO:0000256" key="4">
    <source>
        <dbReference type="ARBA" id="ARBA00022692"/>
    </source>
</evidence>
<evidence type="ECO:0000256" key="3">
    <source>
        <dbReference type="ARBA" id="ARBA00022475"/>
    </source>
</evidence>
<evidence type="ECO:0000256" key="7">
    <source>
        <dbReference type="SAM" id="Phobius"/>
    </source>
</evidence>
<evidence type="ECO:0000256" key="1">
    <source>
        <dbReference type="ARBA" id="ARBA00004651"/>
    </source>
</evidence>
<protein>
    <submittedName>
        <fullName evidence="9">MFS transporter</fullName>
    </submittedName>
</protein>
<keyword evidence="2" id="KW-0813">Transport</keyword>
<name>A0ABN2F1Y8_9ACTN</name>
<keyword evidence="10" id="KW-1185">Reference proteome</keyword>
<evidence type="ECO:0000256" key="2">
    <source>
        <dbReference type="ARBA" id="ARBA00022448"/>
    </source>
</evidence>
<organism evidence="9 10">
    <name type="scientific">Kribbella alba</name>
    <dbReference type="NCBI Taxonomy" id="190197"/>
    <lineage>
        <taxon>Bacteria</taxon>
        <taxon>Bacillati</taxon>
        <taxon>Actinomycetota</taxon>
        <taxon>Actinomycetes</taxon>
        <taxon>Propionibacteriales</taxon>
        <taxon>Kribbellaceae</taxon>
        <taxon>Kribbella</taxon>
    </lineage>
</organism>
<feature type="transmembrane region" description="Helical" evidence="7">
    <location>
        <begin position="304"/>
        <end position="326"/>
    </location>
</feature>
<keyword evidence="5 7" id="KW-1133">Transmembrane helix</keyword>
<dbReference type="EMBL" id="BAAANE010000003">
    <property type="protein sequence ID" value="GAA1626849.1"/>
    <property type="molecule type" value="Genomic_DNA"/>
</dbReference>
<evidence type="ECO:0000259" key="8">
    <source>
        <dbReference type="PROSITE" id="PS50850"/>
    </source>
</evidence>
<comment type="caution">
    <text evidence="9">The sequence shown here is derived from an EMBL/GenBank/DDBJ whole genome shotgun (WGS) entry which is preliminary data.</text>
</comment>
<dbReference type="InterPro" id="IPR050171">
    <property type="entry name" value="MFS_Transporters"/>
</dbReference>
<dbReference type="InterPro" id="IPR020846">
    <property type="entry name" value="MFS_dom"/>
</dbReference>
<dbReference type="PROSITE" id="PS50850">
    <property type="entry name" value="MFS"/>
    <property type="match status" value="1"/>
</dbReference>
<gene>
    <name evidence="9" type="ORF">GCM10009744_13430</name>
</gene>
<feature type="transmembrane region" description="Helical" evidence="7">
    <location>
        <begin position="194"/>
        <end position="217"/>
    </location>
</feature>
<accession>A0ABN2F1Y8</accession>
<feature type="transmembrane region" description="Helical" evidence="7">
    <location>
        <begin position="107"/>
        <end position="125"/>
    </location>
</feature>
<reference evidence="9 10" key="1">
    <citation type="journal article" date="2019" name="Int. J. Syst. Evol. Microbiol.">
        <title>The Global Catalogue of Microorganisms (GCM) 10K type strain sequencing project: providing services to taxonomists for standard genome sequencing and annotation.</title>
        <authorList>
            <consortium name="The Broad Institute Genomics Platform"/>
            <consortium name="The Broad Institute Genome Sequencing Center for Infectious Disease"/>
            <person name="Wu L."/>
            <person name="Ma J."/>
        </authorList>
    </citation>
    <scope>NUCLEOTIDE SEQUENCE [LARGE SCALE GENOMIC DNA]</scope>
    <source>
        <strain evidence="9 10">JCM 14306</strain>
    </source>
</reference>
<dbReference type="RefSeq" id="WP_344109888.1">
    <property type="nucleotide sequence ID" value="NZ_BAAANE010000003.1"/>
</dbReference>
<evidence type="ECO:0000256" key="5">
    <source>
        <dbReference type="ARBA" id="ARBA00022989"/>
    </source>
</evidence>
<evidence type="ECO:0000313" key="9">
    <source>
        <dbReference type="EMBL" id="GAA1626849.1"/>
    </source>
</evidence>
<dbReference type="PANTHER" id="PTHR23517:SF2">
    <property type="entry name" value="MULTIDRUG RESISTANCE PROTEIN MDTH"/>
    <property type="match status" value="1"/>
</dbReference>
<feature type="transmembrane region" description="Helical" evidence="7">
    <location>
        <begin position="238"/>
        <end position="257"/>
    </location>
</feature>
<feature type="transmembrane region" description="Helical" evidence="7">
    <location>
        <begin position="398"/>
        <end position="417"/>
    </location>
</feature>
<feature type="transmembrane region" description="Helical" evidence="7">
    <location>
        <begin position="72"/>
        <end position="95"/>
    </location>
</feature>
<evidence type="ECO:0000256" key="6">
    <source>
        <dbReference type="ARBA" id="ARBA00023136"/>
    </source>
</evidence>
<feature type="transmembrane region" description="Helical" evidence="7">
    <location>
        <begin position="269"/>
        <end position="292"/>
    </location>
</feature>
<keyword evidence="3" id="KW-1003">Cell membrane</keyword>
<proteinExistence type="predicted"/>
<dbReference type="InterPro" id="IPR011701">
    <property type="entry name" value="MFS"/>
</dbReference>
<dbReference type="PANTHER" id="PTHR23517">
    <property type="entry name" value="RESISTANCE PROTEIN MDTM, PUTATIVE-RELATED-RELATED"/>
    <property type="match status" value="1"/>
</dbReference>
<dbReference type="InterPro" id="IPR036259">
    <property type="entry name" value="MFS_trans_sf"/>
</dbReference>
<dbReference type="Proteomes" id="UP001501319">
    <property type="component" value="Unassembled WGS sequence"/>
</dbReference>
<feature type="domain" description="Major facilitator superfamily (MFS) profile" evidence="8">
    <location>
        <begin position="40"/>
        <end position="422"/>
    </location>
</feature>
<feature type="transmembrane region" description="Helical" evidence="7">
    <location>
        <begin position="41"/>
        <end position="66"/>
    </location>
</feature>
<dbReference type="Pfam" id="PF07690">
    <property type="entry name" value="MFS_1"/>
    <property type="match status" value="1"/>
</dbReference>
<feature type="transmembrane region" description="Helical" evidence="7">
    <location>
        <begin position="369"/>
        <end position="392"/>
    </location>
</feature>
<feature type="transmembrane region" description="Helical" evidence="7">
    <location>
        <begin position="332"/>
        <end position="357"/>
    </location>
</feature>
<sequence>MDGIDRAIAKQRQADLLRRSLRRHQWDDGPPPARFGLPRELWLVVFGMFLNYVGYGAVLPFEVIYLHDGRGFSLGVAGLVVGLITGAAVVTAPLAGPLIDRFGARAVATYAGVALAAGYIALAFAESQPHAFLAAAIAGAGNGALNPSQSTLVATLAPKELRHRATAVSRVAGNAGAGLGAGLGGLIATAGLTGFVVLFVADGVTYLVYVGVLVVVVRDDPRPERVAGGYRVVVRDRAFLHLAVTNVAMIAVGWGVFTWLLPPYAEGGLGISASLIGLLLLANAATVAVAQVPIAKFAEGRRRVTVMGLAAWAFVGACQLVITAGVTAEAATVMLVAAVILVGLGECFHTTVLMPLVADLAPAALRGRYMASMGLSWWIGLAIAPAAGAQLLSVSPTATFVAAAVVALLAGVSALTLERHLPDAARLTPRPPPSGLRRR</sequence>
<comment type="subcellular location">
    <subcellularLocation>
        <location evidence="1">Cell membrane</location>
        <topology evidence="1">Multi-pass membrane protein</topology>
    </subcellularLocation>
</comment>
<evidence type="ECO:0000313" key="10">
    <source>
        <dbReference type="Proteomes" id="UP001501319"/>
    </source>
</evidence>
<dbReference type="SUPFAM" id="SSF103473">
    <property type="entry name" value="MFS general substrate transporter"/>
    <property type="match status" value="1"/>
</dbReference>
<dbReference type="Gene3D" id="1.20.1250.20">
    <property type="entry name" value="MFS general substrate transporter like domains"/>
    <property type="match status" value="2"/>
</dbReference>
<keyword evidence="6 7" id="KW-0472">Membrane</keyword>
<keyword evidence="4 7" id="KW-0812">Transmembrane</keyword>